<accession>A0A1X7S824</accession>
<dbReference type="Proteomes" id="UP000215127">
    <property type="component" value="Chromosome 12"/>
</dbReference>
<sequence>MRLTATVRRECEQSAVEIEFVPASFSKAQGSWERHDAETGALMLNFKPMYITVHRPISRRMQRLVCTALFRPQRGKVLDGRRNSQEWIEIPPYGRAFCRSRRST</sequence>
<gene>
    <name evidence="1" type="ORF">ZT3D7_G10924</name>
</gene>
<keyword evidence="2" id="KW-1185">Reference proteome</keyword>
<reference evidence="1 2" key="1">
    <citation type="submission" date="2016-06" db="EMBL/GenBank/DDBJ databases">
        <authorList>
            <person name="Kjaerup R.B."/>
            <person name="Dalgaard T.S."/>
            <person name="Juul-Madsen H.R."/>
        </authorList>
    </citation>
    <scope>NUCLEOTIDE SEQUENCE [LARGE SCALE GENOMIC DNA]</scope>
</reference>
<name>A0A1X7S824_ZYMT9</name>
<evidence type="ECO:0000313" key="1">
    <source>
        <dbReference type="EMBL" id="SMQ55769.1"/>
    </source>
</evidence>
<dbReference type="EMBL" id="LT853703">
    <property type="protein sequence ID" value="SMQ55769.1"/>
    <property type="molecule type" value="Genomic_DNA"/>
</dbReference>
<protein>
    <submittedName>
        <fullName evidence="1">Uncharacterized protein</fullName>
    </submittedName>
</protein>
<organism evidence="1 2">
    <name type="scientific">Zymoseptoria tritici (strain ST99CH_3D7)</name>
    <dbReference type="NCBI Taxonomy" id="1276538"/>
    <lineage>
        <taxon>Eukaryota</taxon>
        <taxon>Fungi</taxon>
        <taxon>Dikarya</taxon>
        <taxon>Ascomycota</taxon>
        <taxon>Pezizomycotina</taxon>
        <taxon>Dothideomycetes</taxon>
        <taxon>Dothideomycetidae</taxon>
        <taxon>Mycosphaerellales</taxon>
        <taxon>Mycosphaerellaceae</taxon>
        <taxon>Zymoseptoria</taxon>
    </lineage>
</organism>
<evidence type="ECO:0000313" key="2">
    <source>
        <dbReference type="Proteomes" id="UP000215127"/>
    </source>
</evidence>
<proteinExistence type="predicted"/>
<dbReference type="AlphaFoldDB" id="A0A1X7S824"/>